<dbReference type="Pfam" id="PF12146">
    <property type="entry name" value="Hydrolase_4"/>
    <property type="match status" value="1"/>
</dbReference>
<dbReference type="Proteomes" id="UP000515369">
    <property type="component" value="Chromosome"/>
</dbReference>
<protein>
    <submittedName>
        <fullName evidence="3">Alpha/beta fold hydrolase</fullName>
    </submittedName>
</protein>
<sequence length="316" mass="35027">MKKVLRIIGVLLVLVVVIGLILAYWPTESKTNHAGITPEEAVSLRQRFTGPHEQFTTSDGVTLFLRRWNPDTIEPAKKDIAVLLFHGITAYSGAYNMAGTPLSAGGYTTFGLDYRGHGLSDGNRGDSPNKERWIADLVESVRYIKKLGYPKVVILGHSMGVASAILAADAIPNEISGLVLLSGAYEGKKGVSAQPALFEKAKILASSIFRPSYPAVEYYRKGMIVSKDSLFNYRYTLRFVSMLNVKELRLPKTLTIPVLVGVGDQDELFSIDKVKEFYNLVPGNKKEFLVMKNTTHAKIPVESWNQVVAWLDETFQ</sequence>
<evidence type="ECO:0000313" key="3">
    <source>
        <dbReference type="EMBL" id="QMW00678.1"/>
    </source>
</evidence>
<gene>
    <name evidence="3" type="ORF">H3H32_22120</name>
</gene>
<dbReference type="PANTHER" id="PTHR11614">
    <property type="entry name" value="PHOSPHOLIPASE-RELATED"/>
    <property type="match status" value="1"/>
</dbReference>
<evidence type="ECO:0000256" key="1">
    <source>
        <dbReference type="SAM" id="Phobius"/>
    </source>
</evidence>
<dbReference type="GO" id="GO:0016787">
    <property type="term" value="F:hydrolase activity"/>
    <property type="evidence" value="ECO:0007669"/>
    <property type="project" value="UniProtKB-KW"/>
</dbReference>
<accession>A0A7G5GP86</accession>
<dbReference type="InterPro" id="IPR051044">
    <property type="entry name" value="MAG_DAG_Lipase"/>
</dbReference>
<organism evidence="3 4">
    <name type="scientific">Spirosoma foliorum</name>
    <dbReference type="NCBI Taxonomy" id="2710596"/>
    <lineage>
        <taxon>Bacteria</taxon>
        <taxon>Pseudomonadati</taxon>
        <taxon>Bacteroidota</taxon>
        <taxon>Cytophagia</taxon>
        <taxon>Cytophagales</taxon>
        <taxon>Cytophagaceae</taxon>
        <taxon>Spirosoma</taxon>
    </lineage>
</organism>
<reference evidence="3 4" key="1">
    <citation type="submission" date="2020-07" db="EMBL/GenBank/DDBJ databases">
        <title>Spirosoma foliorum sp. nov., isolated from the leaves on the Nejang mountain Korea, Republic of.</title>
        <authorList>
            <person name="Ho H."/>
            <person name="Lee Y.-J."/>
            <person name="Nurcahyanto D.-A."/>
            <person name="Kim S.-G."/>
        </authorList>
    </citation>
    <scope>NUCLEOTIDE SEQUENCE [LARGE SCALE GENOMIC DNA]</scope>
    <source>
        <strain evidence="3 4">PL0136</strain>
    </source>
</reference>
<name>A0A7G5GP86_9BACT</name>
<dbReference type="SUPFAM" id="SSF53474">
    <property type="entry name" value="alpha/beta-Hydrolases"/>
    <property type="match status" value="1"/>
</dbReference>
<proteinExistence type="predicted"/>
<dbReference type="InterPro" id="IPR029058">
    <property type="entry name" value="AB_hydrolase_fold"/>
</dbReference>
<keyword evidence="1" id="KW-1133">Transmembrane helix</keyword>
<keyword evidence="4" id="KW-1185">Reference proteome</keyword>
<dbReference type="KEGG" id="sfol:H3H32_22120"/>
<dbReference type="Gene3D" id="3.40.50.1820">
    <property type="entry name" value="alpha/beta hydrolase"/>
    <property type="match status" value="1"/>
</dbReference>
<dbReference type="InterPro" id="IPR022742">
    <property type="entry name" value="Hydrolase_4"/>
</dbReference>
<evidence type="ECO:0000313" key="4">
    <source>
        <dbReference type="Proteomes" id="UP000515369"/>
    </source>
</evidence>
<dbReference type="AlphaFoldDB" id="A0A7G5GP86"/>
<keyword evidence="1" id="KW-0812">Transmembrane</keyword>
<dbReference type="EMBL" id="CP059732">
    <property type="protein sequence ID" value="QMW00678.1"/>
    <property type="molecule type" value="Genomic_DNA"/>
</dbReference>
<feature type="transmembrane region" description="Helical" evidence="1">
    <location>
        <begin position="7"/>
        <end position="25"/>
    </location>
</feature>
<dbReference type="RefSeq" id="WP_182457792.1">
    <property type="nucleotide sequence ID" value="NZ_CP059732.1"/>
</dbReference>
<evidence type="ECO:0000259" key="2">
    <source>
        <dbReference type="Pfam" id="PF12146"/>
    </source>
</evidence>
<keyword evidence="1" id="KW-0472">Membrane</keyword>
<feature type="domain" description="Serine aminopeptidase S33" evidence="2">
    <location>
        <begin position="78"/>
        <end position="297"/>
    </location>
</feature>
<keyword evidence="3" id="KW-0378">Hydrolase</keyword>